<evidence type="ECO:0000256" key="1">
    <source>
        <dbReference type="ARBA" id="ARBA00007337"/>
    </source>
</evidence>
<evidence type="ECO:0000259" key="4">
    <source>
        <dbReference type="Pfam" id="PF01248"/>
    </source>
</evidence>
<dbReference type="AlphaFoldDB" id="A0A2R5LH67"/>
<feature type="compositionally biased region" description="Basic and acidic residues" evidence="3">
    <location>
        <begin position="28"/>
        <end position="40"/>
    </location>
</feature>
<feature type="region of interest" description="Disordered" evidence="3">
    <location>
        <begin position="1"/>
        <end position="49"/>
    </location>
</feature>
<dbReference type="InterPro" id="IPR029064">
    <property type="entry name" value="Ribosomal_eL30-like_sf"/>
</dbReference>
<keyword evidence="2" id="KW-0687">Ribonucleoprotein</keyword>
<dbReference type="Pfam" id="PF01248">
    <property type="entry name" value="Ribosomal_L7Ae"/>
    <property type="match status" value="1"/>
</dbReference>
<sequence length="186" mass="20790">MTTVKRERNDDGYEDESLASAPKKAKRDKSVDLSRVKNEADDGLDESCEQQEEMTYEEKLAFVNAISHPMASKKLCKKLYKLLKKSWKHKGYVVNGLKAVQAAIRKGQTGLVILAGDVAPIDIISFLPGVCEEKGIAYVYTPSRKDIGTAVGTRRNIIVVMVKEHADYKPLMDECLEQVRALDIMV</sequence>
<organism evidence="5">
    <name type="scientific">Ornithodoros turicata</name>
    <dbReference type="NCBI Taxonomy" id="34597"/>
    <lineage>
        <taxon>Eukaryota</taxon>
        <taxon>Metazoa</taxon>
        <taxon>Ecdysozoa</taxon>
        <taxon>Arthropoda</taxon>
        <taxon>Chelicerata</taxon>
        <taxon>Arachnida</taxon>
        <taxon>Acari</taxon>
        <taxon>Parasitiformes</taxon>
        <taxon>Ixodida</taxon>
        <taxon>Ixodoidea</taxon>
        <taxon>Argasidae</taxon>
        <taxon>Ornithodorinae</taxon>
        <taxon>Ornithodoros</taxon>
    </lineage>
</organism>
<dbReference type="GO" id="GO:1990904">
    <property type="term" value="C:ribonucleoprotein complex"/>
    <property type="evidence" value="ECO:0007669"/>
    <property type="project" value="UniProtKB-KW"/>
</dbReference>
<comment type="similarity">
    <text evidence="1">Belongs to the eukaryotic ribosomal protein eL8 family.</text>
</comment>
<dbReference type="PRINTS" id="PR00881">
    <property type="entry name" value="L7ARS6FAMILY"/>
</dbReference>
<evidence type="ECO:0000256" key="3">
    <source>
        <dbReference type="SAM" id="MobiDB-lite"/>
    </source>
</evidence>
<dbReference type="GeneID" id="135377963"/>
<accession>A0A2R5LH67</accession>
<dbReference type="Gene3D" id="3.30.1330.30">
    <property type="match status" value="1"/>
</dbReference>
<feature type="domain" description="Ribosomal protein eL8/eL30/eS12/Gadd45" evidence="4">
    <location>
        <begin position="78"/>
        <end position="169"/>
    </location>
</feature>
<reference evidence="5" key="1">
    <citation type="submission" date="2018-03" db="EMBL/GenBank/DDBJ databases">
        <title>The relapsing fever spirochete Borrelia turicatae persists in the highly oxidative environment of its soft-bodied tick vector.</title>
        <authorList>
            <person name="Bourret T.J."/>
            <person name="Boyle W.K."/>
            <person name="Valenzuela J.G."/>
            <person name="Oliveira F."/>
            <person name="Lopez J.E."/>
        </authorList>
    </citation>
    <scope>NUCLEOTIDE SEQUENCE</scope>
    <source>
        <strain evidence="5">Kansas strain/isolate</strain>
        <tissue evidence="5">Salivary glands</tissue>
    </source>
</reference>
<dbReference type="InterPro" id="IPR018492">
    <property type="entry name" value="Ribosomal_eL8/Nhp2"/>
</dbReference>
<dbReference type="InterPro" id="IPR004038">
    <property type="entry name" value="Ribosomal_eL8/eL30/eS12/Gad45"/>
</dbReference>
<dbReference type="RefSeq" id="XP_064466816.1">
    <property type="nucleotide sequence ID" value="XM_064610746.1"/>
</dbReference>
<dbReference type="KEGG" id="oti:135377963"/>
<proteinExistence type="inferred from homology"/>
<dbReference type="CTD" id="55651"/>
<name>A0A2R5LH67_9ACAR</name>
<protein>
    <submittedName>
        <fullName evidence="5">Hipothetical protein</fullName>
    </submittedName>
</protein>
<dbReference type="EMBL" id="GGLE01004735">
    <property type="protein sequence ID" value="MBY08861.1"/>
    <property type="molecule type" value="Transcribed_RNA"/>
</dbReference>
<evidence type="ECO:0000256" key="2">
    <source>
        <dbReference type="ARBA" id="ARBA00023274"/>
    </source>
</evidence>
<evidence type="ECO:0000313" key="5">
    <source>
        <dbReference type="EMBL" id="MBY08861.1"/>
    </source>
</evidence>
<dbReference type="SUPFAM" id="SSF55315">
    <property type="entry name" value="L30e-like"/>
    <property type="match status" value="1"/>
</dbReference>
<feature type="compositionally biased region" description="Basic and acidic residues" evidence="3">
    <location>
        <begin position="1"/>
        <end position="11"/>
    </location>
</feature>